<keyword evidence="2" id="KW-1185">Reference proteome</keyword>
<dbReference type="AlphaFoldDB" id="L0K034"/>
<organism evidence="1 2">
    <name type="scientific">Natronococcus occultus SP4</name>
    <dbReference type="NCBI Taxonomy" id="694430"/>
    <lineage>
        <taxon>Archaea</taxon>
        <taxon>Methanobacteriati</taxon>
        <taxon>Methanobacteriota</taxon>
        <taxon>Stenosarchaea group</taxon>
        <taxon>Halobacteria</taxon>
        <taxon>Halobacteriales</taxon>
        <taxon>Natrialbaceae</taxon>
        <taxon>Natronococcus</taxon>
    </lineage>
</organism>
<dbReference type="HOGENOM" id="CLU_210071_0_0_2"/>
<dbReference type="Proteomes" id="UP000010878">
    <property type="component" value="Chromosome"/>
</dbReference>
<dbReference type="OrthoDB" id="195311at2157"/>
<name>L0K034_9EURY</name>
<dbReference type="STRING" id="694430.Natoc_2906"/>
<evidence type="ECO:0000313" key="1">
    <source>
        <dbReference type="EMBL" id="AGB38662.1"/>
    </source>
</evidence>
<proteinExistence type="predicted"/>
<sequence length="52" mass="5589">MPTCHNCDTPISATFVRVFGDNDGTLEGCVHCLSSTELTGSDGRHESPSLRH</sequence>
<dbReference type="Pfam" id="PF24444">
    <property type="entry name" value="DUF7563"/>
    <property type="match status" value="1"/>
</dbReference>
<dbReference type="RefSeq" id="WP_015322101.1">
    <property type="nucleotide sequence ID" value="NC_019974.1"/>
</dbReference>
<gene>
    <name evidence="1" type="ORF">Natoc_2906</name>
</gene>
<dbReference type="EMBL" id="CP003929">
    <property type="protein sequence ID" value="AGB38662.1"/>
    <property type="molecule type" value="Genomic_DNA"/>
</dbReference>
<evidence type="ECO:0000313" key="2">
    <source>
        <dbReference type="Proteomes" id="UP000010878"/>
    </source>
</evidence>
<reference evidence="1 2" key="1">
    <citation type="submission" date="2012-11" db="EMBL/GenBank/DDBJ databases">
        <title>FINISHED of Natronococcus occultus SP4, DSM 3396.</title>
        <authorList>
            <consortium name="DOE Joint Genome Institute"/>
            <person name="Eisen J."/>
            <person name="Huntemann M."/>
            <person name="Wei C.-L."/>
            <person name="Han J."/>
            <person name="Detter J.C."/>
            <person name="Han C."/>
            <person name="Tapia R."/>
            <person name="Chen A."/>
            <person name="Kyrpides N."/>
            <person name="Mavromatis K."/>
            <person name="Markowitz V."/>
            <person name="Szeto E."/>
            <person name="Ivanova N."/>
            <person name="Mikhailova N."/>
            <person name="Ovchinnikova G."/>
            <person name="Pagani I."/>
            <person name="Pati A."/>
            <person name="Goodwin L."/>
            <person name="Nordberg H.P."/>
            <person name="Cantor M.N."/>
            <person name="Hua S.X."/>
            <person name="Woyke T."/>
            <person name="Eisen J."/>
            <person name="Klenk H.-P."/>
            <person name="Klenk H.-P."/>
        </authorList>
    </citation>
    <scope>NUCLEOTIDE SEQUENCE [LARGE SCALE GENOMIC DNA]</scope>
    <source>
        <strain evidence="1 2">SP4</strain>
    </source>
</reference>
<evidence type="ECO:0008006" key="3">
    <source>
        <dbReference type="Google" id="ProtNLM"/>
    </source>
</evidence>
<dbReference type="GeneID" id="54763886"/>
<protein>
    <recommendedName>
        <fullName evidence="3">Small CPxCG-related zinc finger protein</fullName>
    </recommendedName>
</protein>
<dbReference type="InterPro" id="IPR055985">
    <property type="entry name" value="DUF7563"/>
</dbReference>
<dbReference type="eggNOG" id="arCOG06449">
    <property type="taxonomic scope" value="Archaea"/>
</dbReference>
<dbReference type="KEGG" id="nou:Natoc_2906"/>
<accession>L0K034</accession>